<evidence type="ECO:0000256" key="4">
    <source>
        <dbReference type="SAM" id="Coils"/>
    </source>
</evidence>
<accession>E6U7K9</accession>
<reference evidence="6 7" key="1">
    <citation type="submission" date="2010-12" db="EMBL/GenBank/DDBJ databases">
        <title>Complete sequence of Ethanoligenens harbinense YUAN-3.</title>
        <authorList>
            <person name="Lucas S."/>
            <person name="Copeland A."/>
            <person name="Lapidus A."/>
            <person name="Cheng J.-F."/>
            <person name="Bruce D."/>
            <person name="Goodwin L."/>
            <person name="Pitluck S."/>
            <person name="Chertkov O."/>
            <person name="Misra M."/>
            <person name="Detter J.C."/>
            <person name="Han C."/>
            <person name="Tapia R."/>
            <person name="Land M."/>
            <person name="Hauser L."/>
            <person name="Jeffries C."/>
            <person name="Kyrpides N."/>
            <person name="Ivanova N."/>
            <person name="Mikhailova N."/>
            <person name="Wang A."/>
            <person name="Mouttaki H."/>
            <person name="He Z."/>
            <person name="Zhou J."/>
            <person name="Hemme C.L."/>
            <person name="Woyke T."/>
        </authorList>
    </citation>
    <scope>NUCLEOTIDE SEQUENCE [LARGE SCALE GENOMIC DNA]</scope>
    <source>
        <strain evidence="7">DSM 18485 / JCM 12961 / CGMCC 1.5033 / YUAN-3</strain>
    </source>
</reference>
<dbReference type="RefSeq" id="WP_013485387.1">
    <property type="nucleotide sequence ID" value="NC_014828.1"/>
</dbReference>
<dbReference type="GO" id="GO:0006302">
    <property type="term" value="P:double-strand break repair"/>
    <property type="evidence" value="ECO:0007669"/>
    <property type="project" value="InterPro"/>
</dbReference>
<dbReference type="eggNOG" id="COG0419">
    <property type="taxonomic scope" value="Bacteria"/>
</dbReference>
<comment type="similarity">
    <text evidence="1">Belongs to the SMC family. SbcC subfamily.</text>
</comment>
<gene>
    <name evidence="6" type="ordered locus">Ethha_1495</name>
</gene>
<dbReference type="PANTHER" id="PTHR32114">
    <property type="entry name" value="ABC TRANSPORTER ABCH.3"/>
    <property type="match status" value="1"/>
</dbReference>
<feature type="coiled-coil region" evidence="4">
    <location>
        <begin position="548"/>
        <end position="578"/>
    </location>
</feature>
<dbReference type="STRING" id="663278.Ethha_1495"/>
<dbReference type="Pfam" id="PF13476">
    <property type="entry name" value="AAA_23"/>
    <property type="match status" value="1"/>
</dbReference>
<dbReference type="AlphaFoldDB" id="E6U7K9"/>
<name>E6U7K9_ETHHY</name>
<dbReference type="InterPro" id="IPR038729">
    <property type="entry name" value="Rad50/SbcC_AAA"/>
</dbReference>
<dbReference type="SUPFAM" id="SSF52540">
    <property type="entry name" value="P-loop containing nucleoside triphosphate hydrolases"/>
    <property type="match status" value="1"/>
</dbReference>
<feature type="coiled-coil region" evidence="4">
    <location>
        <begin position="780"/>
        <end position="867"/>
    </location>
</feature>
<dbReference type="Gene3D" id="3.40.50.300">
    <property type="entry name" value="P-loop containing nucleotide triphosphate hydrolases"/>
    <property type="match status" value="2"/>
</dbReference>
<dbReference type="PROSITE" id="PS00675">
    <property type="entry name" value="SIGMA54_INTERACT_1"/>
    <property type="match status" value="1"/>
</dbReference>
<evidence type="ECO:0000313" key="7">
    <source>
        <dbReference type="Proteomes" id="UP000001551"/>
    </source>
</evidence>
<keyword evidence="7" id="KW-1185">Reference proteome</keyword>
<dbReference type="KEGG" id="eha:Ethha_1495"/>
<dbReference type="EMBL" id="CP002400">
    <property type="protein sequence ID" value="ADU27032.1"/>
    <property type="molecule type" value="Genomic_DNA"/>
</dbReference>
<proteinExistence type="inferred from homology"/>
<protein>
    <recommendedName>
        <fullName evidence="3">Nuclease SbcCD subunit C</fullName>
    </recommendedName>
</protein>
<sequence>MKPLHLTMSAFGPYAGAEEVAFDAFGDNGLFLITGDTGAGKTTLFDAIAFALYGEASGTTRTPDTLRSDFARPDCKTFVTLTFLHRGAIYTVTRNPRYERPKKNGQGTTAENADAALTLPDGAAVTGSREVTARVEELLGVTVGQFRQIAMIAQGEFLRLLLAENRERAAIFRRIFQTGAYLSIQDALKAREKETRTHCDTNAQAIRQCLDGILLPTGENTAPLLELLENPDALYAAPEILAALLVQNKHDAASLEAAEAQVRTLEAAISGQIEARAKAETVNRLFAEQDAAARRQNELAAQAEDMREQENTMRAAEQALHGVKPACDAFIREEQAHRQLADSVRTQTEALSACTAQAEQARSVYESLRAQTPEDERRAAAIDRLTVVLPQYEQLETLTRRQAESAAALTACTLAIQTLEQRRAALDAELGGLQKVLEESADCALRLHDCTAELEKLHAREQTLNGLLKEIDAIRRTHQALKTRQTACDTAAQAYEQAAALHTRMESAFFRAQAGLLAADLQDGQPCPVCGSREHPQKAALPKDAPSEAALQTVKAALENKRQALETAGRAANQTETELRAATAHLRQSATTALAEQALPDKVGALQALLEREQQAVAASTKKRETDRAVLDKQLQTRVMQEERLHEQAQARAALETHLQEQNRQRLEHTAADSACKSRMETLRSTLEYPSRTEAEKQLTAWRAERDVYKTARDTAEQAERESRTRLENTRAVLESDTRRLGQAQAARDASRAAFEQACAQNGFIDMDTFRAALRAQPEIDTLRQTLEAYRDTVKQAAADIARLKEQTAGLVPRDIAKIQQAQAELEAQKAVASHQAQTVRTRLDGNERTTQALRALLREQEQAQAAFGVASRLSRTANGELTGKQKLMFEQYVQAAYFSQILSEANKRLRLMAGGRYELLRRENALDNRSQSGLEIDVLDHYTGKVRTVKSLSGGESFKASLSLALGLSDVIQSYAGGVEMDTLFIDEGFGSLDAQSLEQAVRTLQSLTENHRLVGIISHVAELQERIDRKIVVQKGLTGSHVTVAGLPPRPNKN</sequence>
<feature type="domain" description="Rad50/SbcC-type AAA" evidence="5">
    <location>
        <begin position="6"/>
        <end position="211"/>
    </location>
</feature>
<evidence type="ECO:0000313" key="6">
    <source>
        <dbReference type="EMBL" id="ADU27032.1"/>
    </source>
</evidence>
<comment type="subunit">
    <text evidence="2">Heterodimer of SbcC and SbcD.</text>
</comment>
<feature type="coiled-coil region" evidence="4">
    <location>
        <begin position="255"/>
        <end position="319"/>
    </location>
</feature>
<dbReference type="InterPro" id="IPR027417">
    <property type="entry name" value="P-loop_NTPase"/>
</dbReference>
<organism evidence="6 7">
    <name type="scientific">Ethanoligenens harbinense (strain DSM 18485 / JCM 12961 / CGMCC 1.5033 / YUAN-3)</name>
    <dbReference type="NCBI Taxonomy" id="663278"/>
    <lineage>
        <taxon>Bacteria</taxon>
        <taxon>Bacillati</taxon>
        <taxon>Bacillota</taxon>
        <taxon>Clostridia</taxon>
        <taxon>Eubacteriales</taxon>
        <taxon>Oscillospiraceae</taxon>
        <taxon>Ethanoligenens</taxon>
    </lineage>
</organism>
<evidence type="ECO:0000256" key="3">
    <source>
        <dbReference type="ARBA" id="ARBA00013368"/>
    </source>
</evidence>
<dbReference type="InterPro" id="IPR025662">
    <property type="entry name" value="Sigma_54_int_dom_ATP-bd_1"/>
</dbReference>
<evidence type="ECO:0000259" key="5">
    <source>
        <dbReference type="Pfam" id="PF13476"/>
    </source>
</evidence>
<dbReference type="HOGENOM" id="CLU_004785_2_0_9"/>
<dbReference type="Pfam" id="PF13558">
    <property type="entry name" value="SbcC_Walker_B"/>
    <property type="match status" value="1"/>
</dbReference>
<keyword evidence="4" id="KW-0175">Coiled coil</keyword>
<dbReference type="GO" id="GO:0016887">
    <property type="term" value="F:ATP hydrolysis activity"/>
    <property type="evidence" value="ECO:0007669"/>
    <property type="project" value="InterPro"/>
</dbReference>
<dbReference type="Proteomes" id="UP000001551">
    <property type="component" value="Chromosome"/>
</dbReference>
<dbReference type="PANTHER" id="PTHR32114:SF2">
    <property type="entry name" value="ABC TRANSPORTER ABCH.3"/>
    <property type="match status" value="1"/>
</dbReference>
<evidence type="ECO:0000256" key="1">
    <source>
        <dbReference type="ARBA" id="ARBA00006930"/>
    </source>
</evidence>
<evidence type="ECO:0000256" key="2">
    <source>
        <dbReference type="ARBA" id="ARBA00011322"/>
    </source>
</evidence>